<dbReference type="EMBL" id="HM581889">
    <property type="protein sequence ID" value="ADW85751.1"/>
    <property type="molecule type" value="Genomic_DNA"/>
</dbReference>
<protein>
    <submittedName>
        <fullName evidence="1">Uncharacterized protein</fullName>
    </submittedName>
</protein>
<dbReference type="Proteomes" id="UP001199644">
    <property type="component" value="Unassembled WGS sequence"/>
</dbReference>
<evidence type="ECO:0000313" key="1">
    <source>
        <dbReference type="EMBL" id="ADR32196.1"/>
    </source>
</evidence>
<accession>E5F1R8</accession>
<dbReference type="PATRIC" id="fig|197.5260.peg.233"/>
<reference evidence="1" key="1">
    <citation type="submission" date="2010-04" db="EMBL/GenBank/DDBJ databases">
        <title>Sequencing of CJIE1 prophage homologs reveals variable gene carriage.</title>
        <authorList>
            <person name="Clark C.G."/>
        </authorList>
    </citation>
    <scope>NUCLEOTIDE SEQUENCE</scope>
    <source>
        <strain evidence="1">00-2425</strain>
        <strain evidence="2">99-7046</strain>
    </source>
</reference>
<name>E5F1R8_CAMJU</name>
<evidence type="ECO:0000313" key="2">
    <source>
        <dbReference type="EMBL" id="ADW85751.1"/>
    </source>
</evidence>
<proteinExistence type="predicted"/>
<sequence length="263" mass="30990">MDNFKKFKHFLSLYGRFLQCDLLHSLDENPNNPKNINIIILFRDTLSSIYAIDADDSENQLSPLFFSLKQTLKSYIEKNQYNTINLELYKIENNSKIFKEFNDSDFKKIFQEFIVSCEAFKQIKKINNAKIEKFFTDKEGNKVLIQSLLEFANAMAHIMIASYSVEDEHHNIEKAKNHLYRGIIDNYKMLLRFCEKRLHGSDSSVAFIKLVRKNEFLYLGQNITSKIIEYNGEKISIIQAYKELYEIFFSIKSTLKLNTNHIN</sequence>
<dbReference type="Proteomes" id="UP000349590">
    <property type="component" value="Unassembled WGS sequence"/>
</dbReference>
<dbReference type="AlphaFoldDB" id="E5F1R8"/>
<organism evidence="1">
    <name type="scientific">Campylobacter jejuni</name>
    <dbReference type="NCBI Taxonomy" id="197"/>
    <lineage>
        <taxon>Bacteria</taxon>
        <taxon>Pseudomonadati</taxon>
        <taxon>Campylobacterota</taxon>
        <taxon>Epsilonproteobacteria</taxon>
        <taxon>Campylobacterales</taxon>
        <taxon>Campylobacteraceae</taxon>
        <taxon>Campylobacter</taxon>
    </lineage>
</organism>
<reference evidence="3 7" key="3">
    <citation type="submission" date="2019-04" db="EMBL/GenBank/DDBJ databases">
        <authorList>
            <consortium name="PulseNet: The National Subtyping Network for Foodborne Disease Surveillance"/>
            <person name="Tarr C.L."/>
            <person name="Trees E."/>
            <person name="Katz L.S."/>
            <person name="Carleton-Romer H.A."/>
            <person name="Stroika S."/>
            <person name="Kucerova Z."/>
            <person name="Roache K.F."/>
            <person name="Sabol A.L."/>
            <person name="Besser J."/>
            <person name="Gerner-Smidt P."/>
        </authorList>
    </citation>
    <scope>NUCLEOTIDE SEQUENCE [LARGE SCALE GENOMIC DNA]</scope>
    <source>
        <strain evidence="3 7">PNUSAC009041</strain>
    </source>
</reference>
<dbReference type="EMBL" id="AACCII010000005">
    <property type="protein sequence ID" value="EAJ9718778.1"/>
    <property type="molecule type" value="Genomic_DNA"/>
</dbReference>
<dbReference type="RefSeq" id="WP_002872706.1">
    <property type="nucleotide sequence ID" value="NZ_AACERE020000012.1"/>
</dbReference>
<dbReference type="EMBL" id="HM141978">
    <property type="protein sequence ID" value="ADR32196.1"/>
    <property type="molecule type" value="Genomic_DNA"/>
</dbReference>
<reference evidence="5" key="4">
    <citation type="submission" date="2021-12" db="EMBL/GenBank/DDBJ databases">
        <title>Prevalence of phenicol resistance gene fexA in Campylobacter isolated from poultry supply chain.</title>
        <authorList>
            <person name="Tang B."/>
            <person name="Zheng X."/>
            <person name="Lin J."/>
            <person name="Lin R."/>
            <person name="Yang H."/>
            <person name="Shen Z."/>
            <person name="Xia F."/>
        </authorList>
    </citation>
    <scope>NUCLEOTIDE SEQUENCE</scope>
    <source>
        <strain evidence="5">CJHN2011004</strain>
    </source>
</reference>
<dbReference type="Proteomes" id="UP000335162">
    <property type="component" value="Unassembled WGS sequence"/>
</dbReference>
<dbReference type="EMBL" id="AACNRY010000004">
    <property type="protein sequence ID" value="EAL3734957.1"/>
    <property type="molecule type" value="Genomic_DNA"/>
</dbReference>
<dbReference type="EMBL" id="JAJUOL010000006">
    <property type="protein sequence ID" value="MCH3851649.1"/>
    <property type="molecule type" value="Genomic_DNA"/>
</dbReference>
<reference evidence="4 6" key="2">
    <citation type="submission" date="2018-05" db="EMBL/GenBank/DDBJ databases">
        <authorList>
            <consortium name="NARMS: The National Antimicrobial Resistance Monitoring System"/>
        </authorList>
    </citation>
    <scope>NUCLEOTIDE SEQUENCE [LARGE SCALE GENOMIC DNA]</scope>
    <source>
        <strain evidence="4 6">FSIS1607212</strain>
    </source>
</reference>
<evidence type="ECO:0000313" key="4">
    <source>
        <dbReference type="EMBL" id="EAL3734957.1"/>
    </source>
</evidence>
<gene>
    <name evidence="4" type="ORF">BFD99_03065</name>
    <name evidence="3" type="ORF">E8P16_04875</name>
    <name evidence="5" type="ORF">LZC39_05920</name>
</gene>
<evidence type="ECO:0000313" key="6">
    <source>
        <dbReference type="Proteomes" id="UP000335162"/>
    </source>
</evidence>
<evidence type="ECO:0000313" key="7">
    <source>
        <dbReference type="Proteomes" id="UP000349590"/>
    </source>
</evidence>
<evidence type="ECO:0000313" key="3">
    <source>
        <dbReference type="EMBL" id="EAJ9718778.1"/>
    </source>
</evidence>
<evidence type="ECO:0000313" key="5">
    <source>
        <dbReference type="EMBL" id="MCH3851649.1"/>
    </source>
</evidence>